<dbReference type="GO" id="GO:0055085">
    <property type="term" value="P:transmembrane transport"/>
    <property type="evidence" value="ECO:0007669"/>
    <property type="project" value="InterPro"/>
</dbReference>
<accession>A0A378U2Z2</accession>
<evidence type="ECO:0000259" key="3">
    <source>
        <dbReference type="Pfam" id="PF05569"/>
    </source>
</evidence>
<feature type="domain" description="TonB C-terminal" evidence="2">
    <location>
        <begin position="342"/>
        <end position="400"/>
    </location>
</feature>
<feature type="domain" description="Peptidase M56" evidence="3">
    <location>
        <begin position="160"/>
        <end position="254"/>
    </location>
</feature>
<dbReference type="Proteomes" id="UP000255024">
    <property type="component" value="Unassembled WGS sequence"/>
</dbReference>
<dbReference type="Gene3D" id="3.30.1150.10">
    <property type="match status" value="1"/>
</dbReference>
<keyword evidence="1" id="KW-1133">Transmembrane helix</keyword>
<evidence type="ECO:0000256" key="1">
    <source>
        <dbReference type="SAM" id="Phobius"/>
    </source>
</evidence>
<gene>
    <name evidence="4" type="ORF">NCTC11179_03162</name>
</gene>
<feature type="transmembrane region" description="Helical" evidence="1">
    <location>
        <begin position="91"/>
        <end position="109"/>
    </location>
</feature>
<dbReference type="Pfam" id="PF05569">
    <property type="entry name" value="Peptidase_M56"/>
    <property type="match status" value="1"/>
</dbReference>
<keyword evidence="5" id="KW-1185">Reference proteome</keyword>
<keyword evidence="1" id="KW-0472">Membrane</keyword>
<dbReference type="EMBL" id="UGQL01000002">
    <property type="protein sequence ID" value="STZ69649.1"/>
    <property type="molecule type" value="Genomic_DNA"/>
</dbReference>
<dbReference type="SUPFAM" id="SSF74653">
    <property type="entry name" value="TolA/TonB C-terminal domain"/>
    <property type="match status" value="1"/>
</dbReference>
<feature type="transmembrane region" description="Helical" evidence="1">
    <location>
        <begin position="34"/>
        <end position="51"/>
    </location>
</feature>
<evidence type="ECO:0000313" key="4">
    <source>
        <dbReference type="EMBL" id="STZ69649.1"/>
    </source>
</evidence>
<dbReference type="Pfam" id="PF03544">
    <property type="entry name" value="TonB_C"/>
    <property type="match status" value="1"/>
</dbReference>
<dbReference type="PANTHER" id="PTHR34978">
    <property type="entry name" value="POSSIBLE SENSOR-TRANSDUCER PROTEIN BLAR"/>
    <property type="match status" value="1"/>
</dbReference>
<proteinExistence type="predicted"/>
<protein>
    <submittedName>
        <fullName evidence="4">Antirepressor regulating drug resistance, predicted signal transduction N-terminal membrane component</fullName>
    </submittedName>
</protein>
<organism evidence="4 5">
    <name type="scientific">Myroides odoratus</name>
    <name type="common">Flavobacterium odoratum</name>
    <dbReference type="NCBI Taxonomy" id="256"/>
    <lineage>
        <taxon>Bacteria</taxon>
        <taxon>Pseudomonadati</taxon>
        <taxon>Bacteroidota</taxon>
        <taxon>Flavobacteriia</taxon>
        <taxon>Flavobacteriales</taxon>
        <taxon>Flavobacteriaceae</taxon>
        <taxon>Myroides</taxon>
    </lineage>
</organism>
<feature type="transmembrane region" description="Helical" evidence="1">
    <location>
        <begin position="265"/>
        <end position="284"/>
    </location>
</feature>
<sequence>MLLYLIQTTLLLLLSIGLYKLFLESTKIHVFKRYYLLFALVFIFILPLIKIPSTSILTTTNTKLQELNEVIIAPQIETASSASSIWTLSTLLWGIYGLGVFIMFVRFLLSLRRFSRLAQLGTPIVDKGQKFVFVQHLDAAFTFRQTIYLPLHIPIDWTNKIILHEYNHVKQQHSFDILLIEGLKIIFWFQPLLYWYQQQMALNHEFLADDTLNSSKQETQEYLQLLLTQTYLHNEQPLSSSFNFNLTKKRFTMLTKNNNPLQNTFAVFATLTFFSFLGLTTVFAQDKTNRDPIVSKSTQKEDPNEVHISVTEPANYPGGIQVFNQDFIANFNTPKFEGESIRVILQFIVEKDGSLNEIKMVKDPGYGVGEAALDALSKTKKWNPAKDHGKVVRSQFTLPITLLNQITDETTKEA</sequence>
<keyword evidence="1" id="KW-0812">Transmembrane</keyword>
<name>A0A378U2Z2_MYROD</name>
<dbReference type="AlphaFoldDB" id="A0A378U2Z2"/>
<evidence type="ECO:0000259" key="2">
    <source>
        <dbReference type="Pfam" id="PF03544"/>
    </source>
</evidence>
<feature type="transmembrane region" description="Helical" evidence="1">
    <location>
        <begin position="6"/>
        <end position="22"/>
    </location>
</feature>
<dbReference type="CDD" id="cd07341">
    <property type="entry name" value="M56_BlaR1_MecR1_like"/>
    <property type="match status" value="1"/>
</dbReference>
<dbReference type="PANTHER" id="PTHR34978:SF3">
    <property type="entry name" value="SLR0241 PROTEIN"/>
    <property type="match status" value="1"/>
</dbReference>
<dbReference type="RefSeq" id="WP_115092324.1">
    <property type="nucleotide sequence ID" value="NZ_CP068107.1"/>
</dbReference>
<dbReference type="InterPro" id="IPR052173">
    <property type="entry name" value="Beta-lactam_resp_regulator"/>
</dbReference>
<evidence type="ECO:0000313" key="5">
    <source>
        <dbReference type="Proteomes" id="UP000255024"/>
    </source>
</evidence>
<dbReference type="InterPro" id="IPR008756">
    <property type="entry name" value="Peptidase_M56"/>
</dbReference>
<dbReference type="InterPro" id="IPR037682">
    <property type="entry name" value="TonB_C"/>
</dbReference>
<reference evidence="4 5" key="1">
    <citation type="submission" date="2018-06" db="EMBL/GenBank/DDBJ databases">
        <authorList>
            <consortium name="Pathogen Informatics"/>
            <person name="Doyle S."/>
        </authorList>
    </citation>
    <scope>NUCLEOTIDE SEQUENCE [LARGE SCALE GENOMIC DNA]</scope>
    <source>
        <strain evidence="4 5">NCTC11179</strain>
    </source>
</reference>